<keyword evidence="3" id="KW-1185">Reference proteome</keyword>
<organism evidence="2 3">
    <name type="scientific">Faecalicatena fissicatena</name>
    <dbReference type="NCBI Taxonomy" id="290055"/>
    <lineage>
        <taxon>Bacteria</taxon>
        <taxon>Bacillati</taxon>
        <taxon>Bacillota</taxon>
        <taxon>Clostridia</taxon>
        <taxon>Lachnospirales</taxon>
        <taxon>Lachnospiraceae</taxon>
        <taxon>Faecalicatena</taxon>
    </lineage>
</organism>
<dbReference type="PANTHER" id="PTHR12526">
    <property type="entry name" value="GLYCOSYLTRANSFERASE"/>
    <property type="match status" value="1"/>
</dbReference>
<accession>A0ABX2H0R0</accession>
<comment type="caution">
    <text evidence="2">The sequence shown here is derived from an EMBL/GenBank/DDBJ whole genome shotgun (WGS) entry which is preliminary data.</text>
</comment>
<sequence length="366" mass="42384">MKVLVINPIMYTSETKSIKRAASIKDTMMYDFCLAFHEMGHSVTLVGGEPFKPTEDETYPFQVLWWECKCQKICMPHCLPFMSETYRYVKKHHPEYDLVITSEVFSLNSLMAYRAAPDKTVIWHELAKHNAIMKKIPSKVWYGIIARLFMRNAKVVARSVEARDFVKKYCPNTDSNVIDHGVNLDKFKVSVEKENSFVVCSQLIERKKIDGILEKFAKYLNQYDLTYRLYIIGEGELKEKLQTIAQTLGIASHVIFTGKMTHDELLPILSKSKALLVNTVKDNNMISIIEAIAVGTPIVTTDVPLNSTYIKEYQLGIAKKKWDELDLKDVVSNSKMYIKNCMKYRYKLSTKQKVEQFLEIERERKN</sequence>
<feature type="domain" description="Glycosyl transferase family 1" evidence="1">
    <location>
        <begin position="188"/>
        <end position="321"/>
    </location>
</feature>
<proteinExistence type="predicted"/>
<dbReference type="Proteomes" id="UP000821846">
    <property type="component" value="Unassembled WGS sequence"/>
</dbReference>
<evidence type="ECO:0000313" key="2">
    <source>
        <dbReference type="EMBL" id="NSG30819.1"/>
    </source>
</evidence>
<protein>
    <submittedName>
        <fullName evidence="2">Glycosyltransferase</fullName>
    </submittedName>
</protein>
<reference evidence="2 3" key="1">
    <citation type="journal article" date="2020" name="Cell Host Microbe">
        <title>Functional and Genomic Variation between Human-Derived Isolates of Lachnospiraceae Reveals Inter- and Intra-Species Diversity.</title>
        <authorList>
            <person name="Sorbara M.T."/>
            <person name="Littmann E.R."/>
            <person name="Fontana E."/>
            <person name="Moody T.U."/>
            <person name="Kohout C.E."/>
            <person name="Gjonbalaj M."/>
            <person name="Eaton V."/>
            <person name="Seok R."/>
            <person name="Leiner I.M."/>
            <person name="Pamer E.G."/>
        </authorList>
    </citation>
    <scope>NUCLEOTIDE SEQUENCE [LARGE SCALE GENOMIC DNA]</scope>
    <source>
        <strain evidence="2 3">MSK.14.16</strain>
    </source>
</reference>
<dbReference type="Gene3D" id="3.40.50.2000">
    <property type="entry name" value="Glycogen Phosphorylase B"/>
    <property type="match status" value="2"/>
</dbReference>
<dbReference type="SUPFAM" id="SSF53756">
    <property type="entry name" value="UDP-Glycosyltransferase/glycogen phosphorylase"/>
    <property type="match status" value="1"/>
</dbReference>
<dbReference type="EMBL" id="JAAWUZ010000045">
    <property type="protein sequence ID" value="NSG30819.1"/>
    <property type="molecule type" value="Genomic_DNA"/>
</dbReference>
<dbReference type="InterPro" id="IPR001296">
    <property type="entry name" value="Glyco_trans_1"/>
</dbReference>
<dbReference type="RefSeq" id="WP_173866647.1">
    <property type="nucleotide sequence ID" value="NZ_JAAWUU010000042.1"/>
</dbReference>
<evidence type="ECO:0000313" key="3">
    <source>
        <dbReference type="Proteomes" id="UP000821846"/>
    </source>
</evidence>
<name>A0ABX2H0R0_9FIRM</name>
<gene>
    <name evidence="2" type="ORF">HFM93_11145</name>
</gene>
<dbReference type="Pfam" id="PF00534">
    <property type="entry name" value="Glycos_transf_1"/>
    <property type="match status" value="1"/>
</dbReference>
<evidence type="ECO:0000259" key="1">
    <source>
        <dbReference type="Pfam" id="PF00534"/>
    </source>
</evidence>